<dbReference type="Pfam" id="PF02536">
    <property type="entry name" value="mTERF"/>
    <property type="match status" value="1"/>
</dbReference>
<keyword evidence="6" id="KW-1185">Reference proteome</keyword>
<evidence type="ECO:0000256" key="3">
    <source>
        <dbReference type="ARBA" id="ARBA00022946"/>
    </source>
</evidence>
<dbReference type="AlphaFoldDB" id="A0AAV1IE04"/>
<evidence type="ECO:0000313" key="5">
    <source>
        <dbReference type="EMBL" id="CAK0785304.1"/>
    </source>
</evidence>
<comment type="similarity">
    <text evidence="1">Belongs to the mTERF family.</text>
</comment>
<comment type="caution">
    <text evidence="5">The sequence shown here is derived from an EMBL/GenBank/DDBJ whole genome shotgun (WGS) entry which is preliminary data.</text>
</comment>
<gene>
    <name evidence="5" type="ORF">CVIRNUC_008511</name>
</gene>
<dbReference type="PANTHER" id="PTHR13068:SF151">
    <property type="entry name" value="TRANSCRIPTION TERMINATION FACTOR MTERF9, CHLOROPLASTIC"/>
    <property type="match status" value="1"/>
</dbReference>
<sequence length="463" mass="52006">MTQSGALWSASRMAGVQIHANADFDRAVILRGSLGAQSSFALVTSRRRARRFRGESGCRHHVACSAAAVKDSDGLWTLSERSDKDKLQALLHTQPLQQRPPGFAQGARSDDSPTPARRRNRLQRELVELAESDSLEEGPLLDGATFHNLARQCRLEPRWHEQVTMLCKLGMTKGELRRLAASHARFFSFSARATRPKLLLLRTEVGLEDGQLCMLLLRYPRVVEYPLDHLRARLQYFTHLGLTRAQLEQVVVKQPNLICSLSMEDTLKPRVDLLQHTIGLAEDVLPKVIARSPSILACADESLLERVSLLRNGGLSQVDIVKMLTVHPQVLTYGVDAMRARFEFLHGLGLSRKEAAGVLARCPTVLSLSVQANLWPKVEYLTQELSGNARSLTTWPVYLTLSLQHRIIPRHKYWDRLRGRDTSKPLPLSLLTCSDASFAERTAQRPEQDYLNFKASLWSGKSM</sequence>
<keyword evidence="2" id="KW-0804">Transcription</keyword>
<dbReference type="GO" id="GO:0006353">
    <property type="term" value="P:DNA-templated transcription termination"/>
    <property type="evidence" value="ECO:0007669"/>
    <property type="project" value="UniProtKB-KW"/>
</dbReference>
<dbReference type="SMART" id="SM00733">
    <property type="entry name" value="Mterf"/>
    <property type="match status" value="7"/>
</dbReference>
<evidence type="ECO:0000256" key="1">
    <source>
        <dbReference type="ARBA" id="ARBA00007692"/>
    </source>
</evidence>
<evidence type="ECO:0000256" key="4">
    <source>
        <dbReference type="SAM" id="MobiDB-lite"/>
    </source>
</evidence>
<protein>
    <submittedName>
        <fullName evidence="5">Uncharacterized protein</fullName>
    </submittedName>
</protein>
<evidence type="ECO:0000256" key="2">
    <source>
        <dbReference type="ARBA" id="ARBA00022472"/>
    </source>
</evidence>
<keyword evidence="2" id="KW-0806">Transcription termination</keyword>
<dbReference type="GO" id="GO:0003676">
    <property type="term" value="F:nucleic acid binding"/>
    <property type="evidence" value="ECO:0007669"/>
    <property type="project" value="InterPro"/>
</dbReference>
<reference evidence="5 6" key="1">
    <citation type="submission" date="2023-10" db="EMBL/GenBank/DDBJ databases">
        <authorList>
            <person name="Maclean D."/>
            <person name="Macfadyen A."/>
        </authorList>
    </citation>
    <scope>NUCLEOTIDE SEQUENCE [LARGE SCALE GENOMIC DNA]</scope>
</reference>
<name>A0AAV1IE04_9CHLO</name>
<dbReference type="InterPro" id="IPR003690">
    <property type="entry name" value="MTERF"/>
</dbReference>
<keyword evidence="2" id="KW-0805">Transcription regulation</keyword>
<feature type="region of interest" description="Disordered" evidence="4">
    <location>
        <begin position="94"/>
        <end position="118"/>
    </location>
</feature>
<accession>A0AAV1IE04</accession>
<keyword evidence="3" id="KW-0809">Transit peptide</keyword>
<proteinExistence type="inferred from homology"/>
<organism evidence="5 6">
    <name type="scientific">Coccomyxa viridis</name>
    <dbReference type="NCBI Taxonomy" id="1274662"/>
    <lineage>
        <taxon>Eukaryota</taxon>
        <taxon>Viridiplantae</taxon>
        <taxon>Chlorophyta</taxon>
        <taxon>core chlorophytes</taxon>
        <taxon>Trebouxiophyceae</taxon>
        <taxon>Trebouxiophyceae incertae sedis</taxon>
        <taxon>Coccomyxaceae</taxon>
        <taxon>Coccomyxa</taxon>
    </lineage>
</organism>
<dbReference type="Proteomes" id="UP001314263">
    <property type="component" value="Unassembled WGS sequence"/>
</dbReference>
<dbReference type="InterPro" id="IPR038538">
    <property type="entry name" value="MTERF_sf"/>
</dbReference>
<dbReference type="PANTHER" id="PTHR13068">
    <property type="entry name" value="CGI-12 PROTEIN-RELATED"/>
    <property type="match status" value="1"/>
</dbReference>
<dbReference type="EMBL" id="CAUYUE010000012">
    <property type="protein sequence ID" value="CAK0785304.1"/>
    <property type="molecule type" value="Genomic_DNA"/>
</dbReference>
<evidence type="ECO:0000313" key="6">
    <source>
        <dbReference type="Proteomes" id="UP001314263"/>
    </source>
</evidence>
<dbReference type="Gene3D" id="1.25.70.10">
    <property type="entry name" value="Transcription termination factor 3, mitochondrial"/>
    <property type="match status" value="1"/>
</dbReference>